<evidence type="ECO:0000313" key="2">
    <source>
        <dbReference type="Proteomes" id="UP000594836"/>
    </source>
</evidence>
<dbReference type="EMBL" id="CP065713">
    <property type="protein sequence ID" value="QPT08606.1"/>
    <property type="molecule type" value="Genomic_DNA"/>
</dbReference>
<dbReference type="RefSeq" id="WP_197939143.1">
    <property type="nucleotide sequence ID" value="NZ_CP065713.1"/>
</dbReference>
<accession>A0A7T3A9T1</accession>
<protein>
    <submittedName>
        <fullName evidence="1">Uncharacterized protein</fullName>
    </submittedName>
</protein>
<dbReference type="Proteomes" id="UP000594836">
    <property type="component" value="Chromosome"/>
</dbReference>
<gene>
    <name evidence="1" type="ORF">I6G38_18115</name>
</gene>
<evidence type="ECO:0000313" key="1">
    <source>
        <dbReference type="EMBL" id="QPT08606.1"/>
    </source>
</evidence>
<dbReference type="AlphaFoldDB" id="A0A7T3A9T1"/>
<name>A0A7T3A9T1_SPHPI</name>
<proteinExistence type="predicted"/>
<sequence>MKRRGISAEEAAVAGVRAFHAGIPLADCPYDDRAVRGYWRLGWLKSQTTKERWDSYPDKVEAALEKARRYLDQRATPGRIPPSRAIAIHFYVMASNDPDAAWSWFCRHMDDARERYAAGYYADAAQPMEKRP</sequence>
<organism evidence="1 2">
    <name type="scientific">Sphingomonas paucimobilis</name>
    <name type="common">Pseudomonas paucimobilis</name>
    <dbReference type="NCBI Taxonomy" id="13689"/>
    <lineage>
        <taxon>Bacteria</taxon>
        <taxon>Pseudomonadati</taxon>
        <taxon>Pseudomonadota</taxon>
        <taxon>Alphaproteobacteria</taxon>
        <taxon>Sphingomonadales</taxon>
        <taxon>Sphingomonadaceae</taxon>
        <taxon>Sphingomonas</taxon>
    </lineage>
</organism>
<reference evidence="1 2" key="1">
    <citation type="submission" date="2020-12" db="EMBL/GenBank/DDBJ databases">
        <title>FDA dAtabase for Regulatory Grade micrObial Sequences (FDA-ARGOS): Supporting development and validation of Infectious Disease Dx tests.</title>
        <authorList>
            <person name="Sproer C."/>
            <person name="Gronow S."/>
            <person name="Severitt S."/>
            <person name="Schroder I."/>
            <person name="Tallon L."/>
            <person name="Sadzewicz L."/>
            <person name="Zhao X."/>
            <person name="Boylan J."/>
            <person name="Ott S."/>
            <person name="Bowen H."/>
            <person name="Vavikolanu K."/>
            <person name="Mehta A."/>
            <person name="Aluvathingal J."/>
            <person name="Nadendla S."/>
            <person name="Lowell S."/>
            <person name="Myers T."/>
            <person name="Yan Y."/>
            <person name="Sichtig H."/>
        </authorList>
    </citation>
    <scope>NUCLEOTIDE SEQUENCE [LARGE SCALE GENOMIC DNA]</scope>
    <source>
        <strain evidence="1 2">FDAARGOS_881</strain>
    </source>
</reference>